<dbReference type="SUPFAM" id="SSF48008">
    <property type="entry name" value="GntR ligand-binding domain-like"/>
    <property type="match status" value="1"/>
</dbReference>
<dbReference type="AlphaFoldDB" id="A0A563DSL6"/>
<proteinExistence type="predicted"/>
<protein>
    <submittedName>
        <fullName evidence="5">GntR family transcriptional regulator</fullName>
    </submittedName>
</protein>
<organism evidence="5 6">
    <name type="scientific">Leekyejoonella antrihumi</name>
    <dbReference type="NCBI Taxonomy" id="1660198"/>
    <lineage>
        <taxon>Bacteria</taxon>
        <taxon>Bacillati</taxon>
        <taxon>Actinomycetota</taxon>
        <taxon>Actinomycetes</taxon>
        <taxon>Micrococcales</taxon>
        <taxon>Dermacoccaceae</taxon>
        <taxon>Leekyejoonella</taxon>
    </lineage>
</organism>
<dbReference type="PANTHER" id="PTHR43537:SF49">
    <property type="entry name" value="TRANSCRIPTIONAL REGULATORY PROTEIN"/>
    <property type="match status" value="1"/>
</dbReference>
<evidence type="ECO:0000313" key="5">
    <source>
        <dbReference type="EMBL" id="TWP33237.1"/>
    </source>
</evidence>
<dbReference type="GO" id="GO:0003700">
    <property type="term" value="F:DNA-binding transcription factor activity"/>
    <property type="evidence" value="ECO:0007669"/>
    <property type="project" value="InterPro"/>
</dbReference>
<dbReference type="InterPro" id="IPR000524">
    <property type="entry name" value="Tscrpt_reg_HTH_GntR"/>
</dbReference>
<dbReference type="InterPro" id="IPR036388">
    <property type="entry name" value="WH-like_DNA-bd_sf"/>
</dbReference>
<dbReference type="GO" id="GO:0003677">
    <property type="term" value="F:DNA binding"/>
    <property type="evidence" value="ECO:0007669"/>
    <property type="project" value="UniProtKB-KW"/>
</dbReference>
<feature type="domain" description="HTH gntR-type" evidence="4">
    <location>
        <begin position="14"/>
        <end position="81"/>
    </location>
</feature>
<keyword evidence="3" id="KW-0804">Transcription</keyword>
<dbReference type="OrthoDB" id="8680240at2"/>
<dbReference type="SMART" id="SM00895">
    <property type="entry name" value="FCD"/>
    <property type="match status" value="1"/>
</dbReference>
<dbReference type="Gene3D" id="1.10.10.10">
    <property type="entry name" value="Winged helix-like DNA-binding domain superfamily/Winged helix DNA-binding domain"/>
    <property type="match status" value="1"/>
</dbReference>
<sequence>MVGDSDALLVDDLRPLRDQIRERVRAWIIDGRLEPGVPVRERELAERFGVSRLPVREAIRMLEVEGFVETRARRGAIVRGLHRRDVEQEFEVREVLEVLEARLAAKHLESAGARRLRWLVDESEHMLQTDDRARFAEVNAEFHDAISQAAGNHTLAAVLLPLAGRLQWNTAQNAHPERILAEHRRLADAIASNDPDRAGEEARVHLNSRRQALLGTLPDSESADSL</sequence>
<evidence type="ECO:0000256" key="1">
    <source>
        <dbReference type="ARBA" id="ARBA00023015"/>
    </source>
</evidence>
<accession>A0A563DSL6</accession>
<evidence type="ECO:0000256" key="2">
    <source>
        <dbReference type="ARBA" id="ARBA00023125"/>
    </source>
</evidence>
<name>A0A563DSL6_9MICO</name>
<reference evidence="5 6" key="2">
    <citation type="submission" date="2019-08" db="EMBL/GenBank/DDBJ databases">
        <title>Jejuicoccus antrihumi gen. nov., sp. nov., a new member of the family Dermacoccaceae isolated from a cave.</title>
        <authorList>
            <person name="Schumann P."/>
            <person name="Kim I.S."/>
        </authorList>
    </citation>
    <scope>NUCLEOTIDE SEQUENCE [LARGE SCALE GENOMIC DNA]</scope>
    <source>
        <strain evidence="5 6">C5-26</strain>
    </source>
</reference>
<dbReference type="SMART" id="SM00345">
    <property type="entry name" value="HTH_GNTR"/>
    <property type="match status" value="1"/>
</dbReference>
<dbReference type="PANTHER" id="PTHR43537">
    <property type="entry name" value="TRANSCRIPTIONAL REGULATOR, GNTR FAMILY"/>
    <property type="match status" value="1"/>
</dbReference>
<evidence type="ECO:0000259" key="4">
    <source>
        <dbReference type="PROSITE" id="PS50949"/>
    </source>
</evidence>
<dbReference type="Pfam" id="PF07729">
    <property type="entry name" value="FCD"/>
    <property type="match status" value="1"/>
</dbReference>
<gene>
    <name evidence="5" type="ORF">FGL98_21805</name>
</gene>
<dbReference type="PRINTS" id="PR00035">
    <property type="entry name" value="HTHGNTR"/>
</dbReference>
<evidence type="ECO:0000313" key="6">
    <source>
        <dbReference type="Proteomes" id="UP000320244"/>
    </source>
</evidence>
<dbReference type="CDD" id="cd07377">
    <property type="entry name" value="WHTH_GntR"/>
    <property type="match status" value="1"/>
</dbReference>
<dbReference type="Proteomes" id="UP000320244">
    <property type="component" value="Unassembled WGS sequence"/>
</dbReference>
<keyword evidence="1" id="KW-0805">Transcription regulation</keyword>
<dbReference type="InterPro" id="IPR036390">
    <property type="entry name" value="WH_DNA-bd_sf"/>
</dbReference>
<dbReference type="PROSITE" id="PS50949">
    <property type="entry name" value="HTH_GNTR"/>
    <property type="match status" value="1"/>
</dbReference>
<dbReference type="SUPFAM" id="SSF46785">
    <property type="entry name" value="Winged helix' DNA-binding domain"/>
    <property type="match status" value="1"/>
</dbReference>
<dbReference type="InterPro" id="IPR008920">
    <property type="entry name" value="TF_FadR/GntR_C"/>
</dbReference>
<evidence type="ECO:0000256" key="3">
    <source>
        <dbReference type="ARBA" id="ARBA00023163"/>
    </source>
</evidence>
<reference evidence="5 6" key="1">
    <citation type="submission" date="2019-05" db="EMBL/GenBank/DDBJ databases">
        <authorList>
            <person name="Lee S.D."/>
        </authorList>
    </citation>
    <scope>NUCLEOTIDE SEQUENCE [LARGE SCALE GENOMIC DNA]</scope>
    <source>
        <strain evidence="5 6">C5-26</strain>
    </source>
</reference>
<comment type="caution">
    <text evidence="5">The sequence shown here is derived from an EMBL/GenBank/DDBJ whole genome shotgun (WGS) entry which is preliminary data.</text>
</comment>
<dbReference type="Gene3D" id="1.20.120.530">
    <property type="entry name" value="GntR ligand-binding domain-like"/>
    <property type="match status" value="1"/>
</dbReference>
<dbReference type="Pfam" id="PF00392">
    <property type="entry name" value="GntR"/>
    <property type="match status" value="1"/>
</dbReference>
<dbReference type="InterPro" id="IPR011711">
    <property type="entry name" value="GntR_C"/>
</dbReference>
<dbReference type="EMBL" id="VCQV01000045">
    <property type="protein sequence ID" value="TWP33237.1"/>
    <property type="molecule type" value="Genomic_DNA"/>
</dbReference>
<keyword evidence="2" id="KW-0238">DNA-binding</keyword>
<keyword evidence="6" id="KW-1185">Reference proteome</keyword>